<dbReference type="EMBL" id="JACIDU010000019">
    <property type="protein sequence ID" value="MBB4105279.1"/>
    <property type="molecule type" value="Genomic_DNA"/>
</dbReference>
<reference evidence="5 6" key="1">
    <citation type="submission" date="2020-08" db="EMBL/GenBank/DDBJ databases">
        <title>Genomic Encyclopedia of Type Strains, Phase IV (KMG-IV): sequencing the most valuable type-strain genomes for metagenomic binning, comparative biology and taxonomic classification.</title>
        <authorList>
            <person name="Goeker M."/>
        </authorList>
    </citation>
    <scope>NUCLEOTIDE SEQUENCE [LARGE SCALE GENOMIC DNA]</scope>
    <source>
        <strain evidence="5 6">DSM 26385</strain>
    </source>
</reference>
<comment type="similarity">
    <text evidence="1">Belongs to the intradiol ring-cleavage dioxygenase family.</text>
</comment>
<dbReference type="Pfam" id="PF00775">
    <property type="entry name" value="Dioxygenase_C"/>
    <property type="match status" value="1"/>
</dbReference>
<dbReference type="NCBIfam" id="TIGR02423">
    <property type="entry name" value="protocat_alph"/>
    <property type="match status" value="1"/>
</dbReference>
<dbReference type="InterPro" id="IPR050770">
    <property type="entry name" value="Intradiol_RC_Dioxygenase"/>
</dbReference>
<dbReference type="AlphaFoldDB" id="A0A7W6P3X8"/>
<evidence type="ECO:0000313" key="6">
    <source>
        <dbReference type="Proteomes" id="UP000584824"/>
    </source>
</evidence>
<dbReference type="PANTHER" id="PTHR33711:SF9">
    <property type="entry name" value="PROTOCATECHUATE 3,4-DIOXYGENASE ALPHA CHAIN"/>
    <property type="match status" value="1"/>
</dbReference>
<dbReference type="Gene3D" id="2.60.130.10">
    <property type="entry name" value="Aromatic compound dioxygenase"/>
    <property type="match status" value="1"/>
</dbReference>
<keyword evidence="3 5" id="KW-0560">Oxidoreductase</keyword>
<dbReference type="InterPro" id="IPR015889">
    <property type="entry name" value="Intradiol_dOase_core"/>
</dbReference>
<dbReference type="RefSeq" id="WP_183794623.1">
    <property type="nucleotide sequence ID" value="NZ_JACIDU010000019.1"/>
</dbReference>
<evidence type="ECO:0000256" key="2">
    <source>
        <dbReference type="ARBA" id="ARBA00022964"/>
    </source>
</evidence>
<sequence length="206" mass="22846">MVQPLGYLKESASQTAGPYVHIGCTPNFVGIHGVFDKDLGSGALYNEQTRGTRITIRGTVYDGGGNPLKDALVEIWQADDAGFYNSPSETHGAADPNFLGWGRSPGDMDTGEFVFETIKPGRVPFKDGRWMAPHVTFWIVARGINIGLHTRMYFPEEEQANAEDPVLARVEHKPRIPTLIAKKEGDNTYRFDIRLQGEGETVFFDI</sequence>
<dbReference type="InterPro" id="IPR012786">
    <property type="entry name" value="Protocat_dOase_a"/>
</dbReference>
<dbReference type="GO" id="GO:0008199">
    <property type="term" value="F:ferric iron binding"/>
    <property type="evidence" value="ECO:0007669"/>
    <property type="project" value="InterPro"/>
</dbReference>
<proteinExistence type="inferred from homology"/>
<evidence type="ECO:0000256" key="3">
    <source>
        <dbReference type="ARBA" id="ARBA00023002"/>
    </source>
</evidence>
<dbReference type="CDD" id="cd03463">
    <property type="entry name" value="3_4-PCD_alpha"/>
    <property type="match status" value="1"/>
</dbReference>
<comment type="caution">
    <text evidence="5">The sequence shown here is derived from an EMBL/GenBank/DDBJ whole genome shotgun (WGS) entry which is preliminary data.</text>
</comment>
<dbReference type="GO" id="GO:0018578">
    <property type="term" value="F:protocatechuate 3,4-dioxygenase activity"/>
    <property type="evidence" value="ECO:0007669"/>
    <property type="project" value="UniProtKB-EC"/>
</dbReference>
<feature type="domain" description="Intradiol ring-cleavage dioxygenases" evidence="4">
    <location>
        <begin position="56"/>
        <end position="84"/>
    </location>
</feature>
<keyword evidence="2 5" id="KW-0223">Dioxygenase</keyword>
<evidence type="ECO:0000256" key="1">
    <source>
        <dbReference type="ARBA" id="ARBA00007825"/>
    </source>
</evidence>
<evidence type="ECO:0000313" key="5">
    <source>
        <dbReference type="EMBL" id="MBB4105279.1"/>
    </source>
</evidence>
<dbReference type="PROSITE" id="PS00083">
    <property type="entry name" value="INTRADIOL_DIOXYGENAS"/>
    <property type="match status" value="1"/>
</dbReference>
<evidence type="ECO:0000259" key="4">
    <source>
        <dbReference type="PROSITE" id="PS00083"/>
    </source>
</evidence>
<protein>
    <submittedName>
        <fullName evidence="5">Protocatechuate 3,4-dioxygenase alpha subunit</fullName>
        <ecNumber evidence="5">1.13.11.3</ecNumber>
    </submittedName>
</protein>
<dbReference type="SUPFAM" id="SSF49482">
    <property type="entry name" value="Aromatic compound dioxygenase"/>
    <property type="match status" value="1"/>
</dbReference>
<name>A0A7W6P3X8_9HYPH</name>
<organism evidence="5 6">
    <name type="scientific">Allorhizobium borbori</name>
    <dbReference type="NCBI Taxonomy" id="485907"/>
    <lineage>
        <taxon>Bacteria</taxon>
        <taxon>Pseudomonadati</taxon>
        <taxon>Pseudomonadota</taxon>
        <taxon>Alphaproteobacteria</taxon>
        <taxon>Hyphomicrobiales</taxon>
        <taxon>Rhizobiaceae</taxon>
        <taxon>Rhizobium/Agrobacterium group</taxon>
        <taxon>Allorhizobium</taxon>
    </lineage>
</organism>
<gene>
    <name evidence="5" type="ORF">GGQ66_003866</name>
</gene>
<keyword evidence="6" id="KW-1185">Reference proteome</keyword>
<dbReference type="Proteomes" id="UP000584824">
    <property type="component" value="Unassembled WGS sequence"/>
</dbReference>
<accession>A0A7W6P3X8</accession>
<dbReference type="InterPro" id="IPR000627">
    <property type="entry name" value="Intradiol_dOase_C"/>
</dbReference>
<dbReference type="EC" id="1.13.11.3" evidence="5"/>
<dbReference type="PANTHER" id="PTHR33711">
    <property type="entry name" value="DIOXYGENASE, PUTATIVE (AFU_ORTHOLOGUE AFUA_2G02910)-RELATED"/>
    <property type="match status" value="1"/>
</dbReference>